<evidence type="ECO:0000313" key="2">
    <source>
        <dbReference type="Proteomes" id="UP000019109"/>
    </source>
</evidence>
<evidence type="ECO:0000313" key="1">
    <source>
        <dbReference type="EMBL" id="GAE90693.1"/>
    </source>
</evidence>
<dbReference type="OrthoDB" id="2079801at2"/>
<reference evidence="1" key="1">
    <citation type="journal article" date="2014" name="Genome Announc.">
        <title>Draft Genome Sequence of Clostridium straminisolvens Strain JCM 21531T, Isolated from a Cellulose-Degrading Bacterial Community.</title>
        <authorList>
            <person name="Yuki M."/>
            <person name="Oshima K."/>
            <person name="Suda W."/>
            <person name="Sakamoto M."/>
            <person name="Kitamura K."/>
            <person name="Iida T."/>
            <person name="Hattori M."/>
            <person name="Ohkuma M."/>
        </authorList>
    </citation>
    <scope>NUCLEOTIDE SEQUENCE [LARGE SCALE GENOMIC DNA]</scope>
    <source>
        <strain evidence="1">JCM 21531</strain>
    </source>
</reference>
<comment type="caution">
    <text evidence="1">The sequence shown here is derived from an EMBL/GenBank/DDBJ whole genome shotgun (WGS) entry which is preliminary data.</text>
</comment>
<keyword evidence="2" id="KW-1185">Reference proteome</keyword>
<organism evidence="1 2">
    <name type="scientific">Acetivibrio straminisolvens JCM 21531</name>
    <dbReference type="NCBI Taxonomy" id="1294263"/>
    <lineage>
        <taxon>Bacteria</taxon>
        <taxon>Bacillati</taxon>
        <taxon>Bacillota</taxon>
        <taxon>Clostridia</taxon>
        <taxon>Eubacteriales</taxon>
        <taxon>Oscillospiraceae</taxon>
        <taxon>Acetivibrio</taxon>
    </lineage>
</organism>
<keyword evidence="1" id="KW-0176">Collagen</keyword>
<dbReference type="Proteomes" id="UP000019109">
    <property type="component" value="Unassembled WGS sequence"/>
</dbReference>
<accession>W4VD23</accession>
<sequence length="459" mass="52017">MAFRILSDEEIALLDDEQRKRYEKEFAIYQQRVAFVEQLEAYENVRISPYEPKLKSITVIEGIEIKPYVSPKYTMSECEPVVKPKLQIKPFESGEPIVPDLPEISKPVDFNIKYTKKEESIEPQLLYVNKPVVPEAHFKKVEKEYTDLPVVPKISIVNKSYKGTAEVKPNLPAVIKPETPTDFSFEAASFNSSDIKAGIPDVFVPNIDLNPFVMPEKSSYSLPQVCVCLAEVKDFKKPEQRDTVLPKVAKPYVDVNYSKNGKTIQTSLPELFNISKVEIAFKKPEKSNAEIPVVVKPNANVGKFKKTELNKVELPRKSKLDIQRMSFLQPKVQSSALPEVKRSEWKLQGFEKTELQAPVLPSIAKLDSNIKPFEKPEHKNHDLPVVAKVDIVTKDFKRMEITKPDIVFDAVAVVPPSINAGSLEKIENKAVGLPHRVVIDVPDVYEELEQLLLAKKNEN</sequence>
<dbReference type="AlphaFoldDB" id="W4VD23"/>
<name>W4VD23_9FIRM</name>
<dbReference type="EMBL" id="BAVR01000084">
    <property type="protein sequence ID" value="GAE90693.1"/>
    <property type="molecule type" value="Genomic_DNA"/>
</dbReference>
<dbReference type="RefSeq" id="WP_038291245.1">
    <property type="nucleotide sequence ID" value="NZ_BAVR01000084.1"/>
</dbReference>
<gene>
    <name evidence="1" type="ORF">JCM21531_4328</name>
</gene>
<proteinExistence type="predicted"/>
<protein>
    <submittedName>
        <fullName evidence="1">Collagen adhesin domain protein</fullName>
    </submittedName>
</protein>
<dbReference type="STRING" id="1294263.JCM21531_4328"/>